<dbReference type="PANTHER" id="PTHR47425">
    <property type="entry name" value="FARB-RELATED"/>
    <property type="match status" value="1"/>
</dbReference>
<evidence type="ECO:0000313" key="2">
    <source>
        <dbReference type="Proteomes" id="UP001642482"/>
    </source>
</evidence>
<accession>A0ABP0C1J3</accession>
<comment type="caution">
    <text evidence="1">The sequence shown here is derived from an EMBL/GenBank/DDBJ whole genome shotgun (WGS) entry which is preliminary data.</text>
</comment>
<gene>
    <name evidence="1" type="ORF">SEUCBS140593_006044</name>
</gene>
<dbReference type="EMBL" id="CAWUHD010000062">
    <property type="protein sequence ID" value="CAK7225853.1"/>
    <property type="molecule type" value="Genomic_DNA"/>
</dbReference>
<evidence type="ECO:0008006" key="3">
    <source>
        <dbReference type="Google" id="ProtNLM"/>
    </source>
</evidence>
<proteinExistence type="predicted"/>
<organism evidence="1 2">
    <name type="scientific">Sporothrix eucalyptigena</name>
    <dbReference type="NCBI Taxonomy" id="1812306"/>
    <lineage>
        <taxon>Eukaryota</taxon>
        <taxon>Fungi</taxon>
        <taxon>Dikarya</taxon>
        <taxon>Ascomycota</taxon>
        <taxon>Pezizomycotina</taxon>
        <taxon>Sordariomycetes</taxon>
        <taxon>Sordariomycetidae</taxon>
        <taxon>Ophiostomatales</taxon>
        <taxon>Ophiostomataceae</taxon>
        <taxon>Sporothrix</taxon>
    </lineage>
</organism>
<name>A0ABP0C1J3_9PEZI</name>
<evidence type="ECO:0000313" key="1">
    <source>
        <dbReference type="EMBL" id="CAK7225853.1"/>
    </source>
</evidence>
<protein>
    <recommendedName>
        <fullName evidence="3">Transcription factor domain-containing protein</fullName>
    </recommendedName>
</protein>
<dbReference type="InterPro" id="IPR052761">
    <property type="entry name" value="Fungal_Detox/Toxin_TFs"/>
</dbReference>
<dbReference type="PANTHER" id="PTHR47425:SF2">
    <property type="entry name" value="FARB-RELATED"/>
    <property type="match status" value="1"/>
</dbReference>
<keyword evidence="2" id="KW-1185">Reference proteome</keyword>
<reference evidence="1 2" key="1">
    <citation type="submission" date="2024-01" db="EMBL/GenBank/DDBJ databases">
        <authorList>
            <person name="Allen C."/>
            <person name="Tagirdzhanova G."/>
        </authorList>
    </citation>
    <scope>NUCLEOTIDE SEQUENCE [LARGE SCALE GENOMIC DNA]</scope>
</reference>
<sequence>MPDNRHTNVLKRLWWSCLIRDRLLSLGVRRTLQIPRAQFDVDRHPLLNTADLADEIAYSRVYNLETKKYLVAVVVHIAELCVVLTDVLAMAYPADWPVWDRQKLERDMGQVQLGNHYLHDSIVLYTHLMHIYYHSGRIALCHYETLNMILYSSIQGPTIANLNISLGNLSVGPGQDASAIQKNLNDLQDAASEVAESLKELVRRRLARWLPISAVPMTALPLFLQTVDVKLSSMSIGTSSHSDISTSTLKQRRLNDLVEAMRTYQPQYEGVDWVSESICHAVKLAQLSAVQVSHPKSRGARNWTDILVSNPSCYLRLAFSVDIALRTNRLPEEDDFPIGIRGVLPGGSGPIRNLFCLIESPAVIPGAPGDMPVKDKRRATDVETIFPGSMTTVSLTPPSLSVDMGLNIADEYPPCYDVDMSISGLFDELGMLDVNLDVCPDGSITNVQDSRVLVDDTEEDGVSF</sequence>
<dbReference type="CDD" id="cd12148">
    <property type="entry name" value="fungal_TF_MHR"/>
    <property type="match status" value="1"/>
</dbReference>
<dbReference type="Proteomes" id="UP001642482">
    <property type="component" value="Unassembled WGS sequence"/>
</dbReference>